<feature type="compositionally biased region" description="Basic and acidic residues" evidence="3">
    <location>
        <begin position="573"/>
        <end position="584"/>
    </location>
</feature>
<name>A0A7J7I4N1_CAMSI</name>
<proteinExistence type="predicted"/>
<feature type="region of interest" description="Disordered" evidence="3">
    <location>
        <begin position="468"/>
        <end position="608"/>
    </location>
</feature>
<feature type="domain" description="RRM" evidence="4">
    <location>
        <begin position="286"/>
        <end position="370"/>
    </location>
</feature>
<dbReference type="InterPro" id="IPR000504">
    <property type="entry name" value="RRM_dom"/>
</dbReference>
<evidence type="ECO:0000313" key="6">
    <source>
        <dbReference type="Proteomes" id="UP000593564"/>
    </source>
</evidence>
<dbReference type="Gene3D" id="3.30.70.330">
    <property type="match status" value="6"/>
</dbReference>
<sequence length="1650" mass="182485">MPPRSATRKKSTWKSKQSELELSLADQINTVPESEHKGQEALSAAVKDEGGEQAAPLMIAGVEIKQELRVLDSNYADKAVMSTAVETKVKEEERNVNVNPVSFMEDGERMEGDHDKFDNAAEEKEVEGEQNEGIHVEQNSSEEGTAAAQIDDAEAFVDNDNFPVLNERSDGQEGGEVGGKDEEDIGDNEEDNEDEEQPAEFINNHITDRKKKKDFEIFIGRLDKVAVEDDLIEVFGKFGEIKAARIDLPLVQYVTVEQAKNALSALNEGIQVRGKHVIISASQDNDTLYMGNICKLWTKEHVLGTLKSYGVENIEEIYLPDDPQKEGKIKGFALLEFSTHSDAMAAFQRLRKPDAVFGHDRSAKVAFAQTPMHPNQEILSQVKTVYVEGLTDAGNKEKVKEICTQYGEVVKVQLPQSLGSKRKYFGFITFTSRESALACVEGINNAHIGQEVKVKANIAKPHFKGRLQKQGTRGGFKVKKKSEVPSMKEETERENIAAPSKMQGHAKSKRAKKKGKMLTEEGNAISETEIGGGKPNKPKTVTEGQPVRASSKLERTNRKRKNQRFKAKGHGKIGAEHGHDEMPSKKRHSKMRGRQNNNFKKTERDPHIRKGPNYCADFIEYRNPYAPGYVAPAVSCQSHAYNTVSGSKRSHADMEPHAGYIDPVARKQSRSFSGYLEPTVGMRYQPHVGHLESVVGTQSQPHTGYHVPAVGNHSISSAGYLEPTLGTRGQPHAGYLEPAIGRQSQSHAAYFEWSVGKHSHNLYDVALRRAGGHDLHGSGYSAYGAGSSHTPSYVLNYTSYTKSTWKSKQSELFLSLADQINTVPESEHKGQEALSAAVKDEGGEQAAPLMIAGVEIKQELRVLDSNYADKAVMSTAVETKVKEEERNVNVNPVSFMEDGERMEGDHDKFDNAAEEKEVEGEQNEGIHVVAEQNSSEEGTAAAQIDDAEAFVDNDNFPVLNERSDGQEGGEVGGKDEEDIGDNEEDNEDEEQPAEFINNHITDRKKKKDFEIFIGRLDKGAVEDDLIEVFGKFGEIKAARIVRNPTTNKSRGFAFIQYVTVEQAKNALSALNEGIQVRGKHVIISASQDNDTLYMGNICKLWTIEHVLGTLKSYGVENIEEIYLPDDPQKEGKIKGFAVLEFSTHSDAMAAFQRLRKPDAVFGRDRSAKVAFAQTPMHPNQEILSQVKTVYVEGLTDAGNKEKVKEICTQYGEVVKVQLPQSLGSKRKYFGFITFTSRESALACVEGINNAHIGQEVKVKAKIAKPHFKGRLQKQGTRGGFKVKKKSEVPSMKEETERENIAAPSKMKGHAKSKRAKKKGKMLTEEGNAISGTEIDGGKPNKPKTVTEGQPVRASSKLERTNRKRKNQRLKAKGHGKIGAEHGKMRGRQNNNFKKTERDPHIRKGPNYCADFIEYRNPYAPGYVAPAVSCQSHAYNTVSGSKRSHADMEPHAGYIDPVARKQSRSFSGYLEPTVGMRYQPHVGHLESVVGTQSQPHTGYHVPAVGNHSISSAGYLEPTLGTRGQPHAGYLEPAIGRQSQSHAAYFEWSVGKHSHNPYDVALRRAGGHDLHGSGYSAYGAGSSHTPSYSKGNFIDNDQANTLTIINKKKARAQLIKVMGLHYLSLNVHSSIIRQKEPFCNKTVYFKTKCSFK</sequence>
<feature type="region of interest" description="Disordered" evidence="3">
    <location>
        <begin position="956"/>
        <end position="995"/>
    </location>
</feature>
<dbReference type="SUPFAM" id="SSF54928">
    <property type="entry name" value="RNA-binding domain, RBD"/>
    <property type="match status" value="4"/>
</dbReference>
<feature type="domain" description="RRM" evidence="4">
    <location>
        <begin position="1009"/>
        <end position="1088"/>
    </location>
</feature>
<evidence type="ECO:0000259" key="4">
    <source>
        <dbReference type="PROSITE" id="PS50102"/>
    </source>
</evidence>
<protein>
    <recommendedName>
        <fullName evidence="4">RRM domain-containing protein</fullName>
    </recommendedName>
</protein>
<feature type="region of interest" description="Disordered" evidence="3">
    <location>
        <begin position="162"/>
        <end position="205"/>
    </location>
</feature>
<feature type="compositionally biased region" description="Basic residues" evidence="3">
    <location>
        <begin position="557"/>
        <end position="571"/>
    </location>
</feature>
<feature type="domain" description="RRM" evidence="4">
    <location>
        <begin position="1090"/>
        <end position="1174"/>
    </location>
</feature>
<feature type="compositionally biased region" description="Acidic residues" evidence="3">
    <location>
        <begin position="975"/>
        <end position="992"/>
    </location>
</feature>
<dbReference type="PROSITE" id="PS50102">
    <property type="entry name" value="RRM"/>
    <property type="match status" value="6"/>
</dbReference>
<dbReference type="InterPro" id="IPR035979">
    <property type="entry name" value="RBD_domain_sf"/>
</dbReference>
<reference evidence="5 6" key="2">
    <citation type="submission" date="2020-07" db="EMBL/GenBank/DDBJ databases">
        <title>Genome assembly of wild tea tree DASZ reveals pedigree and selection history of tea varieties.</title>
        <authorList>
            <person name="Zhang W."/>
        </authorList>
    </citation>
    <scope>NUCLEOTIDE SEQUENCE [LARGE SCALE GENOMIC DNA]</scope>
    <source>
        <strain evidence="6">cv. G240</strain>
        <tissue evidence="5">Leaf</tissue>
    </source>
</reference>
<evidence type="ECO:0000256" key="3">
    <source>
        <dbReference type="SAM" id="MobiDB-lite"/>
    </source>
</evidence>
<feature type="compositionally biased region" description="Basic residues" evidence="3">
    <location>
        <begin position="1361"/>
        <end position="1375"/>
    </location>
</feature>
<gene>
    <name evidence="5" type="ORF">HYC85_001088</name>
</gene>
<feature type="region of interest" description="Disordered" evidence="3">
    <location>
        <begin position="30"/>
        <end position="50"/>
    </location>
</feature>
<feature type="compositionally biased region" description="Basic and acidic residues" evidence="3">
    <location>
        <begin position="106"/>
        <end position="123"/>
    </location>
</feature>
<dbReference type="Proteomes" id="UP000593564">
    <property type="component" value="Unassembled WGS sequence"/>
</dbReference>
<dbReference type="EMBL" id="JACBKZ010000001">
    <property type="protein sequence ID" value="KAF5959879.1"/>
    <property type="molecule type" value="Genomic_DNA"/>
</dbReference>
<feature type="domain" description="RRM" evidence="4">
    <location>
        <begin position="215"/>
        <end position="284"/>
    </location>
</feature>
<feature type="compositionally biased region" description="Basic residues" evidence="3">
    <location>
        <begin position="1"/>
        <end position="13"/>
    </location>
</feature>
<accession>A0A7J7I4N1</accession>
<reference evidence="6" key="1">
    <citation type="journal article" date="2020" name="Nat. Commun.">
        <title>Genome assembly of wild tea tree DASZ reveals pedigree and selection history of tea varieties.</title>
        <authorList>
            <person name="Zhang W."/>
            <person name="Zhang Y."/>
            <person name="Qiu H."/>
            <person name="Guo Y."/>
            <person name="Wan H."/>
            <person name="Zhang X."/>
            <person name="Scossa F."/>
            <person name="Alseekh S."/>
            <person name="Zhang Q."/>
            <person name="Wang P."/>
            <person name="Xu L."/>
            <person name="Schmidt M.H."/>
            <person name="Jia X."/>
            <person name="Li D."/>
            <person name="Zhu A."/>
            <person name="Guo F."/>
            <person name="Chen W."/>
            <person name="Ni D."/>
            <person name="Usadel B."/>
            <person name="Fernie A.R."/>
            <person name="Wen W."/>
        </authorList>
    </citation>
    <scope>NUCLEOTIDE SEQUENCE [LARGE SCALE GENOMIC DNA]</scope>
    <source>
        <strain evidence="6">cv. G240</strain>
    </source>
</reference>
<dbReference type="CDD" id="cd00590">
    <property type="entry name" value="RRM_SF"/>
    <property type="match status" value="6"/>
</dbReference>
<feature type="region of interest" description="Disordered" evidence="3">
    <location>
        <begin position="1"/>
        <end position="20"/>
    </location>
</feature>
<feature type="domain" description="RRM" evidence="4">
    <location>
        <begin position="383"/>
        <end position="461"/>
    </location>
</feature>
<dbReference type="GO" id="GO:0003723">
    <property type="term" value="F:RNA binding"/>
    <property type="evidence" value="ECO:0007669"/>
    <property type="project" value="UniProtKB-UniRule"/>
</dbReference>
<dbReference type="Pfam" id="PF00076">
    <property type="entry name" value="RRM_1"/>
    <property type="match status" value="4"/>
</dbReference>
<dbReference type="SMART" id="SM00360">
    <property type="entry name" value="RRM"/>
    <property type="match status" value="6"/>
</dbReference>
<keyword evidence="6" id="KW-1185">Reference proteome</keyword>
<organism evidence="5 6">
    <name type="scientific">Camellia sinensis</name>
    <name type="common">Tea plant</name>
    <name type="synonym">Thea sinensis</name>
    <dbReference type="NCBI Taxonomy" id="4442"/>
    <lineage>
        <taxon>Eukaryota</taxon>
        <taxon>Viridiplantae</taxon>
        <taxon>Streptophyta</taxon>
        <taxon>Embryophyta</taxon>
        <taxon>Tracheophyta</taxon>
        <taxon>Spermatophyta</taxon>
        <taxon>Magnoliopsida</taxon>
        <taxon>eudicotyledons</taxon>
        <taxon>Gunneridae</taxon>
        <taxon>Pentapetalae</taxon>
        <taxon>asterids</taxon>
        <taxon>Ericales</taxon>
        <taxon>Theaceae</taxon>
        <taxon>Camellia</taxon>
    </lineage>
</organism>
<feature type="region of interest" description="Disordered" evidence="3">
    <location>
        <begin position="91"/>
        <end position="146"/>
    </location>
</feature>
<feature type="compositionally biased region" description="Basic residues" evidence="3">
    <location>
        <begin position="504"/>
        <end position="516"/>
    </location>
</feature>
<feature type="compositionally biased region" description="Acidic residues" evidence="3">
    <location>
        <begin position="181"/>
        <end position="198"/>
    </location>
</feature>
<evidence type="ECO:0000256" key="1">
    <source>
        <dbReference type="ARBA" id="ARBA00022884"/>
    </source>
</evidence>
<feature type="domain" description="RRM" evidence="4">
    <location>
        <begin position="1187"/>
        <end position="1265"/>
    </location>
</feature>
<evidence type="ECO:0000256" key="2">
    <source>
        <dbReference type="PROSITE-ProRule" id="PRU00176"/>
    </source>
</evidence>
<feature type="compositionally biased region" description="Basic and acidic residues" evidence="3">
    <location>
        <begin position="481"/>
        <end position="495"/>
    </location>
</feature>
<keyword evidence="1 2" id="KW-0694">RNA-binding</keyword>
<feature type="region of interest" description="Disordered" evidence="3">
    <location>
        <begin position="1271"/>
        <end position="1401"/>
    </location>
</feature>
<dbReference type="InterPro" id="IPR012677">
    <property type="entry name" value="Nucleotide-bd_a/b_plait_sf"/>
</dbReference>
<evidence type="ECO:0000313" key="5">
    <source>
        <dbReference type="EMBL" id="KAF5959879.1"/>
    </source>
</evidence>
<dbReference type="PANTHER" id="PTHR21245">
    <property type="entry name" value="HETEROGENEOUS NUCLEAR RIBONUCLEOPROTEIN"/>
    <property type="match status" value="1"/>
</dbReference>
<feature type="compositionally biased region" description="Basic and acidic residues" evidence="3">
    <location>
        <begin position="1285"/>
        <end position="1299"/>
    </location>
</feature>
<comment type="caution">
    <text evidence="5">The sequence shown here is derived from an EMBL/GenBank/DDBJ whole genome shotgun (WGS) entry which is preliminary data.</text>
</comment>
<feature type="compositionally biased region" description="Basic residues" evidence="3">
    <location>
        <begin position="1306"/>
        <end position="1320"/>
    </location>
</feature>